<evidence type="ECO:0000313" key="2">
    <source>
        <dbReference type="EMBL" id="GAF92406.1"/>
    </source>
</evidence>
<dbReference type="AlphaFoldDB" id="X0TZ49"/>
<dbReference type="EMBL" id="BARS01013003">
    <property type="protein sequence ID" value="GAF92406.1"/>
    <property type="molecule type" value="Genomic_DNA"/>
</dbReference>
<sequence length="94" mass="10611">MTLKDLIISCIISFILIIIIVPITDKWAEMLGKKIAEIYVRKKGGTIREKILIHLSQVNLFAQTYITSKKLTVEETDEIKTAMTDMIIEAFPGG</sequence>
<feature type="transmembrane region" description="Helical" evidence="1">
    <location>
        <begin position="6"/>
        <end position="24"/>
    </location>
</feature>
<organism evidence="2">
    <name type="scientific">marine sediment metagenome</name>
    <dbReference type="NCBI Taxonomy" id="412755"/>
    <lineage>
        <taxon>unclassified sequences</taxon>
        <taxon>metagenomes</taxon>
        <taxon>ecological metagenomes</taxon>
    </lineage>
</organism>
<keyword evidence="1" id="KW-0812">Transmembrane</keyword>
<reference evidence="2" key="1">
    <citation type="journal article" date="2014" name="Front. Microbiol.">
        <title>High frequency of phylogenetically diverse reductive dehalogenase-homologous genes in deep subseafloor sedimentary metagenomes.</title>
        <authorList>
            <person name="Kawai M."/>
            <person name="Futagami T."/>
            <person name="Toyoda A."/>
            <person name="Takaki Y."/>
            <person name="Nishi S."/>
            <person name="Hori S."/>
            <person name="Arai W."/>
            <person name="Tsubouchi T."/>
            <person name="Morono Y."/>
            <person name="Uchiyama I."/>
            <person name="Ito T."/>
            <person name="Fujiyama A."/>
            <person name="Inagaki F."/>
            <person name="Takami H."/>
        </authorList>
    </citation>
    <scope>NUCLEOTIDE SEQUENCE</scope>
    <source>
        <strain evidence="2">Expedition CK06-06</strain>
    </source>
</reference>
<evidence type="ECO:0000256" key="1">
    <source>
        <dbReference type="SAM" id="Phobius"/>
    </source>
</evidence>
<name>X0TZ49_9ZZZZ</name>
<comment type="caution">
    <text evidence="2">The sequence shown here is derived from an EMBL/GenBank/DDBJ whole genome shotgun (WGS) entry which is preliminary data.</text>
</comment>
<accession>X0TZ49</accession>
<protein>
    <submittedName>
        <fullName evidence="2">Uncharacterized protein</fullName>
    </submittedName>
</protein>
<keyword evidence="1" id="KW-1133">Transmembrane helix</keyword>
<gene>
    <name evidence="2" type="ORF">S01H1_22847</name>
</gene>
<keyword evidence="1" id="KW-0472">Membrane</keyword>
<proteinExistence type="predicted"/>